<dbReference type="PANTHER" id="PTHR42648:SF21">
    <property type="entry name" value="CYSTEINE-RICH RLK (RECEPTOR-LIKE PROTEIN KINASE) 8"/>
    <property type="match status" value="1"/>
</dbReference>
<protein>
    <recommendedName>
        <fullName evidence="1">GAG-pre-integrase domain-containing protein</fullName>
    </recommendedName>
</protein>
<organism evidence="2">
    <name type="scientific">Vitis vinifera</name>
    <name type="common">Grape</name>
    <dbReference type="NCBI Taxonomy" id="29760"/>
    <lineage>
        <taxon>Eukaryota</taxon>
        <taxon>Viridiplantae</taxon>
        <taxon>Streptophyta</taxon>
        <taxon>Embryophyta</taxon>
        <taxon>Tracheophyta</taxon>
        <taxon>Spermatophyta</taxon>
        <taxon>Magnoliopsida</taxon>
        <taxon>eudicotyledons</taxon>
        <taxon>Gunneridae</taxon>
        <taxon>Pentapetalae</taxon>
        <taxon>rosids</taxon>
        <taxon>Vitales</taxon>
        <taxon>Vitaceae</taxon>
        <taxon>Viteae</taxon>
        <taxon>Vitis</taxon>
    </lineage>
</organism>
<accession>A5BAH3</accession>
<dbReference type="InterPro" id="IPR039537">
    <property type="entry name" value="Retrotran_Ty1/copia-like"/>
</dbReference>
<dbReference type="Pfam" id="PF13976">
    <property type="entry name" value="gag_pre-integrs"/>
    <property type="match status" value="1"/>
</dbReference>
<name>A5BAH3_VITVI</name>
<evidence type="ECO:0000313" key="2">
    <source>
        <dbReference type="EMBL" id="CAN63281.1"/>
    </source>
</evidence>
<proteinExistence type="predicted"/>
<dbReference type="PANTHER" id="PTHR42648">
    <property type="entry name" value="TRANSPOSASE, PUTATIVE-RELATED"/>
    <property type="match status" value="1"/>
</dbReference>
<dbReference type="EMBL" id="AM452328">
    <property type="protein sequence ID" value="CAN63281.1"/>
    <property type="molecule type" value="Genomic_DNA"/>
</dbReference>
<reference evidence="2" key="1">
    <citation type="journal article" date="2007" name="PLoS ONE">
        <title>The first genome sequence of an elite grapevine cultivar (Pinot noir Vitis vinifera L.): coping with a highly heterozygous genome.</title>
        <authorList>
            <person name="Velasco R."/>
            <person name="Zharkikh A."/>
            <person name="Troggio M."/>
            <person name="Cartwright D.A."/>
            <person name="Cestaro A."/>
            <person name="Pruss D."/>
            <person name="Pindo M."/>
            <person name="FitzGerald L.M."/>
            <person name="Vezzulli S."/>
            <person name="Reid J."/>
            <person name="Malacarne G."/>
            <person name="Iliev D."/>
            <person name="Coppola G."/>
            <person name="Wardell B."/>
            <person name="Micheletti D."/>
            <person name="Macalma T."/>
            <person name="Facci M."/>
            <person name="Mitchell J.T."/>
            <person name="Perazzolli M."/>
            <person name="Eldredge G."/>
            <person name="Gatto P."/>
            <person name="Oyzerski R."/>
            <person name="Moretto M."/>
            <person name="Gutin N."/>
            <person name="Stefanini M."/>
            <person name="Chen Y."/>
            <person name="Segala C."/>
            <person name="Davenport C."/>
            <person name="Dematte L."/>
            <person name="Mraz A."/>
            <person name="Battilana J."/>
            <person name="Stormo K."/>
            <person name="Costa F."/>
            <person name="Tao Q."/>
            <person name="Si-Ammour A."/>
            <person name="Harkins T."/>
            <person name="Lackey A."/>
            <person name="Perbost C."/>
            <person name="Taillon B."/>
            <person name="Stella A."/>
            <person name="Solovyev V."/>
            <person name="Fawcett J.A."/>
            <person name="Sterck L."/>
            <person name="Vandepoele K."/>
            <person name="Grando S.M."/>
            <person name="Toppo S."/>
            <person name="Moser C."/>
            <person name="Lanchbury J."/>
            <person name="Bogden R."/>
            <person name="Skolnick M."/>
            <person name="Sgaramella V."/>
            <person name="Bhatnagar S.K."/>
            <person name="Fontana P."/>
            <person name="Gutin A."/>
            <person name="Van de Peer Y."/>
            <person name="Salamini F."/>
            <person name="Viola R."/>
        </authorList>
    </citation>
    <scope>NUCLEOTIDE SEQUENCE</scope>
</reference>
<sequence>MITRFTNIVNGLEALRITYKESEKVMKILRSLPSKWHTKVTTIQEVKDLTKLPIEDLIGSLMTYEINLAKKQQEGEDKKKKSIALKATTKEEEEVEKEKPSEEDDDLALITRKLNKFMRGERFRGRSEAKGRIKKAMMATWSENEESSEEEKKKEVANMYFMAIDELDEGSKNDKWFLDSGCSRHMTGDESKFAFLTKKNGGMLPLETMQNKGSLVKDIQNDKTIFMGHRCDNVYAINISKYDGHDRCFSNMHDQSWLWHRRLGHANMDLISQLNKDELVRGLPKINFQKDKVCEACQVRKQIKNSFKNKNFISTSRLLEWLHMDLFGPSRTPSLGGKPYAYVIVDDFSRYT</sequence>
<gene>
    <name evidence="2" type="ORF">VITISV_010197</name>
</gene>
<dbReference type="InterPro" id="IPR025724">
    <property type="entry name" value="GAG-pre-integrase_dom"/>
</dbReference>
<evidence type="ECO:0000259" key="1">
    <source>
        <dbReference type="Pfam" id="PF13976"/>
    </source>
</evidence>
<feature type="domain" description="GAG-pre-integrase" evidence="1">
    <location>
        <begin position="233"/>
        <end position="302"/>
    </location>
</feature>
<dbReference type="AlphaFoldDB" id="A5BAH3"/>
<dbReference type="Pfam" id="PF14223">
    <property type="entry name" value="Retrotran_gag_2"/>
    <property type="match status" value="1"/>
</dbReference>